<proteinExistence type="predicted"/>
<dbReference type="EMBL" id="AP019309">
    <property type="protein sequence ID" value="BBH26276.1"/>
    <property type="molecule type" value="Genomic_DNA"/>
</dbReference>
<name>A0A3G9J6C3_9FIRM</name>
<dbReference type="RefSeq" id="WP_125119167.1">
    <property type="nucleotide sequence ID" value="NZ_AP019309.1"/>
</dbReference>
<gene>
    <name evidence="1" type="ORF">SG0102_12100</name>
</gene>
<accession>A0A3G9J6C3</accession>
<dbReference type="OrthoDB" id="2833849at2"/>
<organism evidence="1 2">
    <name type="scientific">Intestinibaculum porci</name>
    <dbReference type="NCBI Taxonomy" id="2487118"/>
    <lineage>
        <taxon>Bacteria</taxon>
        <taxon>Bacillati</taxon>
        <taxon>Bacillota</taxon>
        <taxon>Erysipelotrichia</taxon>
        <taxon>Erysipelotrichales</taxon>
        <taxon>Erysipelotrichaceae</taxon>
        <taxon>Intestinibaculum</taxon>
    </lineage>
</organism>
<protein>
    <recommendedName>
        <fullName evidence="3">DUF4007 domain-containing protein</fullName>
    </recommendedName>
</protein>
<dbReference type="InParanoid" id="A0A3G9J6C3"/>
<evidence type="ECO:0000313" key="2">
    <source>
        <dbReference type="Proteomes" id="UP000268059"/>
    </source>
</evidence>
<evidence type="ECO:0000313" key="1">
    <source>
        <dbReference type="EMBL" id="BBH26276.1"/>
    </source>
</evidence>
<keyword evidence="2" id="KW-1185">Reference proteome</keyword>
<reference evidence="1 2" key="1">
    <citation type="submission" date="2018-11" db="EMBL/GenBank/DDBJ databases">
        <title>Novel Erysipelotrichaceae bacterium isolated from small intestine of a swine.</title>
        <authorList>
            <person name="Kim J.S."/>
            <person name="Choe H."/>
            <person name="Lee Y.R."/>
            <person name="Kim K.M."/>
            <person name="Park D.S."/>
        </authorList>
    </citation>
    <scope>NUCLEOTIDE SEQUENCE [LARGE SCALE GENOMIC DNA]</scope>
    <source>
        <strain evidence="1 2">SG0102</strain>
    </source>
</reference>
<dbReference type="KEGG" id="ebm:SG0102_12100"/>
<evidence type="ECO:0008006" key="3">
    <source>
        <dbReference type="Google" id="ProtNLM"/>
    </source>
</evidence>
<dbReference type="AlphaFoldDB" id="A0A3G9J6C3"/>
<dbReference type="Proteomes" id="UP000268059">
    <property type="component" value="Chromosome"/>
</dbReference>
<sequence length="263" mass="30050">MFKGKMETPATPERVYYLCKLLENGPKNSVDLKSKMFPKILDPNGDSGYFGNIRKAAEELELVVIEDNMIKLLAPTNILVSQESFREYINNFIYNLSDDEFYDVTKAYFTLGTEIITTVSNNVSEYSKVIDNATNHRYKLDNTTQNAWRFWATYLGFGDIFKNNMFIPNCKVFLQDLINYSGLEKNKSYSAQEFISGLGRSFDILGNEGNVMNYGTTNGLRSLHELKVIKMEHILDNDKAIVLYKNNDPDLSESITNITILEA</sequence>